<dbReference type="Proteomes" id="UP000234275">
    <property type="component" value="Unassembled WGS sequence"/>
</dbReference>
<comment type="subcellular location">
    <subcellularLocation>
        <location evidence="1">Membrane</location>
        <topology evidence="1">Multi-pass membrane protein</topology>
    </subcellularLocation>
</comment>
<dbReference type="GO" id="GO:0022857">
    <property type="term" value="F:transmembrane transporter activity"/>
    <property type="evidence" value="ECO:0007669"/>
    <property type="project" value="InterPro"/>
</dbReference>
<keyword evidence="3 6" id="KW-1133">Transmembrane helix</keyword>
<dbReference type="Pfam" id="PF07690">
    <property type="entry name" value="MFS_1"/>
    <property type="match status" value="1"/>
</dbReference>
<gene>
    <name evidence="8" type="ORF">P170DRAFT_368275</name>
</gene>
<feature type="domain" description="Major facilitator superfamily (MFS) profile" evidence="7">
    <location>
        <begin position="48"/>
        <end position="494"/>
    </location>
</feature>
<feature type="transmembrane region" description="Helical" evidence="6">
    <location>
        <begin position="43"/>
        <end position="66"/>
    </location>
</feature>
<feature type="compositionally biased region" description="Basic and acidic residues" evidence="5">
    <location>
        <begin position="1"/>
        <end position="10"/>
    </location>
</feature>
<feature type="transmembrane region" description="Helical" evidence="6">
    <location>
        <begin position="203"/>
        <end position="224"/>
    </location>
</feature>
<feature type="transmembrane region" description="Helical" evidence="6">
    <location>
        <begin position="236"/>
        <end position="254"/>
    </location>
</feature>
<comment type="caution">
    <text evidence="8">The sequence shown here is derived from an EMBL/GenBank/DDBJ whole genome shotgun (WGS) entry which is preliminary data.</text>
</comment>
<dbReference type="InterPro" id="IPR011701">
    <property type="entry name" value="MFS"/>
</dbReference>
<feature type="transmembrane region" description="Helical" evidence="6">
    <location>
        <begin position="395"/>
        <end position="420"/>
    </location>
</feature>
<dbReference type="AlphaFoldDB" id="A0A2I2FTY6"/>
<evidence type="ECO:0000256" key="3">
    <source>
        <dbReference type="ARBA" id="ARBA00022989"/>
    </source>
</evidence>
<feature type="transmembrane region" description="Helical" evidence="6">
    <location>
        <begin position="113"/>
        <end position="131"/>
    </location>
</feature>
<dbReference type="PROSITE" id="PS50850">
    <property type="entry name" value="MFS"/>
    <property type="match status" value="1"/>
</dbReference>
<feature type="transmembrane region" description="Helical" evidence="6">
    <location>
        <begin position="370"/>
        <end position="389"/>
    </location>
</feature>
<dbReference type="Gene3D" id="1.20.1720.10">
    <property type="entry name" value="Multidrug resistance protein D"/>
    <property type="match status" value="1"/>
</dbReference>
<dbReference type="VEuPathDB" id="FungiDB:P170DRAFT_368275"/>
<evidence type="ECO:0000256" key="2">
    <source>
        <dbReference type="ARBA" id="ARBA00022692"/>
    </source>
</evidence>
<protein>
    <submittedName>
        <fullName evidence="8">Putative transporter</fullName>
    </submittedName>
</protein>
<dbReference type="InterPro" id="IPR036259">
    <property type="entry name" value="MFS_trans_sf"/>
</dbReference>
<proteinExistence type="predicted"/>
<evidence type="ECO:0000259" key="7">
    <source>
        <dbReference type="PROSITE" id="PS50850"/>
    </source>
</evidence>
<dbReference type="Gene3D" id="1.20.1250.20">
    <property type="entry name" value="MFS general substrate transporter like domains"/>
    <property type="match status" value="1"/>
</dbReference>
<evidence type="ECO:0000313" key="9">
    <source>
        <dbReference type="Proteomes" id="UP000234275"/>
    </source>
</evidence>
<feature type="transmembrane region" description="Helical" evidence="6">
    <location>
        <begin position="306"/>
        <end position="330"/>
    </location>
</feature>
<name>A0A2I2FTY6_9EURO</name>
<keyword evidence="9" id="KW-1185">Reference proteome</keyword>
<evidence type="ECO:0000256" key="4">
    <source>
        <dbReference type="ARBA" id="ARBA00023136"/>
    </source>
</evidence>
<dbReference type="RefSeq" id="XP_024699401.1">
    <property type="nucleotide sequence ID" value="XM_024844851.1"/>
</dbReference>
<dbReference type="SUPFAM" id="SSF103473">
    <property type="entry name" value="MFS general substrate transporter"/>
    <property type="match status" value="1"/>
</dbReference>
<keyword evidence="2 6" id="KW-0812">Transmembrane</keyword>
<dbReference type="PANTHER" id="PTHR42718">
    <property type="entry name" value="MAJOR FACILITATOR SUPERFAMILY MULTIDRUG TRANSPORTER MFSC"/>
    <property type="match status" value="1"/>
</dbReference>
<feature type="transmembrane region" description="Helical" evidence="6">
    <location>
        <begin position="143"/>
        <end position="164"/>
    </location>
</feature>
<feature type="transmembrane region" description="Helical" evidence="6">
    <location>
        <begin position="432"/>
        <end position="450"/>
    </location>
</feature>
<evidence type="ECO:0000256" key="5">
    <source>
        <dbReference type="SAM" id="MobiDB-lite"/>
    </source>
</evidence>
<feature type="transmembrane region" description="Helical" evidence="6">
    <location>
        <begin position="176"/>
        <end position="197"/>
    </location>
</feature>
<sequence>MHPDDKREVTEPSQNEGDPQHVSDAVYLDRLGRERPAIFTNRWVELGFCFSLLASMMLAEYFISGFNSILPVLASELNIPTESKTWPASVFSLVTGAFLLPFARLADMFGAHLVFNFGILWLMVWSLIAGWSQNYMMLIFCRALQGLGPAAYLPAGIMLLGTIYRPGPRKNMVFSLYGAFSPIGFYSGICISGVSGHYLTWRWYFWIGAIMLLTIFVVSILSLPPIKLSDHITMDWWGCLTIVPGILLVVYSVTDSSHAPNGWKSPYIIVTFILGIALLGGAYYVEGWIAPVPLLPFDLFKVKSMTPLFVSLLFTYGIFGIYLFYASFYIETILGENSLTTAVWFAPMGAGGLILATTSGFTLHLLPGKLLMIIGTAGNLVCVLLFAIIPDNPSYWAYIFPAMIGATIGVDITYSVSNVFITTNLPKHRQGVAGAVINSIVFVGISFFLGMTDLAVAQTEYLGLKGSYKVAFWFGVACAGVAFIFLMFVKVGKAGSDLTVEEREELEESTTDVERGMIRE</sequence>
<evidence type="ECO:0000256" key="6">
    <source>
        <dbReference type="SAM" id="Phobius"/>
    </source>
</evidence>
<dbReference type="EMBL" id="MSFO01000009">
    <property type="protein sequence ID" value="PLB44099.1"/>
    <property type="molecule type" value="Genomic_DNA"/>
</dbReference>
<evidence type="ECO:0000256" key="1">
    <source>
        <dbReference type="ARBA" id="ARBA00004141"/>
    </source>
</evidence>
<dbReference type="InterPro" id="IPR020846">
    <property type="entry name" value="MFS_dom"/>
</dbReference>
<dbReference type="GeneID" id="36552551"/>
<keyword evidence="4 6" id="KW-0472">Membrane</keyword>
<reference evidence="8 9" key="1">
    <citation type="submission" date="2016-12" db="EMBL/GenBank/DDBJ databases">
        <title>The genomes of Aspergillus section Nigri reveals drivers in fungal speciation.</title>
        <authorList>
            <consortium name="DOE Joint Genome Institute"/>
            <person name="Vesth T.C."/>
            <person name="Nybo J."/>
            <person name="Theobald S."/>
            <person name="Brandl J."/>
            <person name="Frisvad J.C."/>
            <person name="Nielsen K.F."/>
            <person name="Lyhne E.K."/>
            <person name="Kogle M.E."/>
            <person name="Kuo A."/>
            <person name="Riley R."/>
            <person name="Clum A."/>
            <person name="Nolan M."/>
            <person name="Lipzen A."/>
            <person name="Salamov A."/>
            <person name="Henrissat B."/>
            <person name="Wiebenga A."/>
            <person name="De Vries R.P."/>
            <person name="Grigoriev I.V."/>
            <person name="Mortensen U.H."/>
            <person name="Andersen M.R."/>
            <person name="Baker S.E."/>
        </authorList>
    </citation>
    <scope>NUCLEOTIDE SEQUENCE [LARGE SCALE GENOMIC DNA]</scope>
    <source>
        <strain evidence="8 9">IBT 23096</strain>
    </source>
</reference>
<feature type="transmembrane region" description="Helical" evidence="6">
    <location>
        <begin position="266"/>
        <end position="285"/>
    </location>
</feature>
<evidence type="ECO:0000313" key="8">
    <source>
        <dbReference type="EMBL" id="PLB44099.1"/>
    </source>
</evidence>
<feature type="transmembrane region" description="Helical" evidence="6">
    <location>
        <begin position="342"/>
        <end position="363"/>
    </location>
</feature>
<feature type="region of interest" description="Disordered" evidence="5">
    <location>
        <begin position="1"/>
        <end position="20"/>
    </location>
</feature>
<organism evidence="8 9">
    <name type="scientific">Aspergillus steynii IBT 23096</name>
    <dbReference type="NCBI Taxonomy" id="1392250"/>
    <lineage>
        <taxon>Eukaryota</taxon>
        <taxon>Fungi</taxon>
        <taxon>Dikarya</taxon>
        <taxon>Ascomycota</taxon>
        <taxon>Pezizomycotina</taxon>
        <taxon>Eurotiomycetes</taxon>
        <taxon>Eurotiomycetidae</taxon>
        <taxon>Eurotiales</taxon>
        <taxon>Aspergillaceae</taxon>
        <taxon>Aspergillus</taxon>
        <taxon>Aspergillus subgen. Circumdati</taxon>
    </lineage>
</organism>
<dbReference type="PANTHER" id="PTHR42718:SF11">
    <property type="entry name" value="MAJOR FACILITATOR SUPERFAMILY (MFS) PROFILE DOMAIN-CONTAINING PROTEIN"/>
    <property type="match status" value="1"/>
</dbReference>
<accession>A0A2I2FTY6</accession>
<dbReference type="GO" id="GO:0016020">
    <property type="term" value="C:membrane"/>
    <property type="evidence" value="ECO:0007669"/>
    <property type="project" value="UniProtKB-SubCell"/>
</dbReference>
<feature type="transmembrane region" description="Helical" evidence="6">
    <location>
        <begin position="470"/>
        <end position="489"/>
    </location>
</feature>
<dbReference type="OrthoDB" id="5086884at2759"/>